<reference evidence="3" key="1">
    <citation type="submission" date="2018-12" db="EMBL/GenBank/DDBJ databases">
        <title>Tengunoibacter tsumagoiensis gen. nov., sp. nov., Dictyobacter kobayashii sp. nov., D. alpinus sp. nov., and D. joshuensis sp. nov. and description of Dictyobacteraceae fam. nov. within the order Ktedonobacterales isolated from Tengu-no-mugimeshi.</title>
        <authorList>
            <person name="Wang C.M."/>
            <person name="Zheng Y."/>
            <person name="Sakai Y."/>
            <person name="Toyoda A."/>
            <person name="Minakuchi Y."/>
            <person name="Abe K."/>
            <person name="Yokota A."/>
            <person name="Yabe S."/>
        </authorList>
    </citation>
    <scope>NUCLEOTIDE SEQUENCE [LARGE SCALE GENOMIC DNA]</scope>
    <source>
        <strain evidence="3">Uno3</strain>
    </source>
</reference>
<dbReference type="AlphaFoldDB" id="A0A401ZVU6"/>
<feature type="compositionally biased region" description="Polar residues" evidence="1">
    <location>
        <begin position="104"/>
        <end position="120"/>
    </location>
</feature>
<feature type="region of interest" description="Disordered" evidence="1">
    <location>
        <begin position="62"/>
        <end position="120"/>
    </location>
</feature>
<organism evidence="2 3">
    <name type="scientific">Tengunoibacter tsumagoiensis</name>
    <dbReference type="NCBI Taxonomy" id="2014871"/>
    <lineage>
        <taxon>Bacteria</taxon>
        <taxon>Bacillati</taxon>
        <taxon>Chloroflexota</taxon>
        <taxon>Ktedonobacteria</taxon>
        <taxon>Ktedonobacterales</taxon>
        <taxon>Dictyobacteraceae</taxon>
        <taxon>Tengunoibacter</taxon>
    </lineage>
</organism>
<gene>
    <name evidence="2" type="ORF">KTT_08880</name>
</gene>
<evidence type="ECO:0000313" key="3">
    <source>
        <dbReference type="Proteomes" id="UP000287352"/>
    </source>
</evidence>
<accession>A0A401ZVU6</accession>
<dbReference type="RefSeq" id="WP_126578613.1">
    <property type="nucleotide sequence ID" value="NZ_BIFR01000001.1"/>
</dbReference>
<protein>
    <submittedName>
        <fullName evidence="2">Uncharacterized protein</fullName>
    </submittedName>
</protein>
<name>A0A401ZVU6_9CHLR</name>
<evidence type="ECO:0000313" key="2">
    <source>
        <dbReference type="EMBL" id="GCE11029.1"/>
    </source>
</evidence>
<proteinExistence type="predicted"/>
<dbReference type="OrthoDB" id="9813435at2"/>
<evidence type="ECO:0000256" key="1">
    <source>
        <dbReference type="SAM" id="MobiDB-lite"/>
    </source>
</evidence>
<dbReference type="Proteomes" id="UP000287352">
    <property type="component" value="Unassembled WGS sequence"/>
</dbReference>
<sequence length="634" mass="66591">MTRFPIVQRYVHMGIASLALAGALVGGLSFQGSTVKAAGSNPITYGKVAVLGSTQITTSLTGSTAGEQAQVEHGEGSPKLANASGSNPGLPPPPTNAPDPKGIATTSTNPKATGFNGISQYDQRTAGTGKYANTQFSLEPPDQGLCAGNGYVVEGVNNAIAVYSKDGKLISGVEALSQFYGLLPEIDRTTLTYGQFISDPKCIYDTQSNRWFFTELEYDTDPTNGAPAGPSHVLIAVTQTSDPTKAWTVFSVDTTDDGSNGTPNHAGCPCFGDQPLIGTDSHGFYITTNEFTNDSVGAFHGAQVYALSKWKLVAAANHTSSSVVVAAIDASQALAPYGGLSYSLQPATSPAFAFNGEDLANQFRLHGVEYFLSALQFGAPPYQTLDNRIAVWGLTNTAALDSNSATPDLSLHLKVIGSETYGQPNPATQKEGGPTPLRNALAAAYPTVAYPLETLNTNDDRMNQVVFVQNHLWGAVNTILGDGTRTGIAYFSVRPSWTRSGELDAHLDTQGYVAVDGNNVFFPSIGLNASGKGVIVFTLVGPDYYPSSAYINIGEDGVSGNVHITGAGTGSDDGFTGYYPYATDGVARWGDYSAAVATPDGSIWTASEYIPSGPRTTLANWGTYITNIRVGYDD</sequence>
<comment type="caution">
    <text evidence="2">The sequence shown here is derived from an EMBL/GenBank/DDBJ whole genome shotgun (WGS) entry which is preliminary data.</text>
</comment>
<dbReference type="EMBL" id="BIFR01000001">
    <property type="protein sequence ID" value="GCE11029.1"/>
    <property type="molecule type" value="Genomic_DNA"/>
</dbReference>
<keyword evidence="3" id="KW-1185">Reference proteome</keyword>